<dbReference type="EMBL" id="CAKKLH010000290">
    <property type="protein sequence ID" value="CAH0109085.1"/>
    <property type="molecule type" value="Genomic_DNA"/>
</dbReference>
<evidence type="ECO:0000256" key="5">
    <source>
        <dbReference type="ARBA" id="ARBA00022771"/>
    </source>
</evidence>
<name>A0A8J2WJA8_9CRUS</name>
<dbReference type="GO" id="GO:0052629">
    <property type="term" value="F:phosphatidylinositol-3,5-bisphosphate 3-phosphatase activity"/>
    <property type="evidence" value="ECO:0007669"/>
    <property type="project" value="UniProtKB-EC"/>
</dbReference>
<feature type="domain" description="FYVE-type" evidence="15">
    <location>
        <begin position="769"/>
        <end position="820"/>
    </location>
</feature>
<feature type="active site" description="Phosphocysteine intermediate" evidence="11">
    <location>
        <position position="478"/>
    </location>
</feature>
<dbReference type="OrthoDB" id="271628at2759"/>
<dbReference type="PROSITE" id="PS51339">
    <property type="entry name" value="PPASE_MYOTUBULARIN"/>
    <property type="match status" value="1"/>
</dbReference>
<keyword evidence="4" id="KW-0479">Metal-binding</keyword>
<dbReference type="PANTHER" id="PTHR10807">
    <property type="entry name" value="MYOTUBULARIN-RELATED"/>
    <property type="match status" value="1"/>
</dbReference>
<dbReference type="Proteomes" id="UP000789390">
    <property type="component" value="Unassembled WGS sequence"/>
</dbReference>
<feature type="binding site" evidence="12">
    <location>
        <begin position="478"/>
        <end position="484"/>
    </location>
    <ligand>
        <name>substrate</name>
    </ligand>
</feature>
<dbReference type="GO" id="GO:0016020">
    <property type="term" value="C:membrane"/>
    <property type="evidence" value="ECO:0007669"/>
    <property type="project" value="UniProtKB-SubCell"/>
</dbReference>
<dbReference type="Gene3D" id="3.30.40.10">
    <property type="entry name" value="Zinc/RING finger domain, C3HC4 (zinc finger)"/>
    <property type="match status" value="1"/>
</dbReference>
<organism evidence="17 18">
    <name type="scientific">Daphnia galeata</name>
    <dbReference type="NCBI Taxonomy" id="27404"/>
    <lineage>
        <taxon>Eukaryota</taxon>
        <taxon>Metazoa</taxon>
        <taxon>Ecdysozoa</taxon>
        <taxon>Arthropoda</taxon>
        <taxon>Crustacea</taxon>
        <taxon>Branchiopoda</taxon>
        <taxon>Diplostraca</taxon>
        <taxon>Cladocera</taxon>
        <taxon>Anomopoda</taxon>
        <taxon>Daphniidae</taxon>
        <taxon>Daphnia</taxon>
    </lineage>
</organism>
<reference evidence="17" key="1">
    <citation type="submission" date="2021-11" db="EMBL/GenBank/DDBJ databases">
        <authorList>
            <person name="Schell T."/>
        </authorList>
    </citation>
    <scope>NUCLEOTIDE SEQUENCE</scope>
    <source>
        <strain evidence="17">M5</strain>
    </source>
</reference>
<dbReference type="InterPro" id="IPR013083">
    <property type="entry name" value="Znf_RING/FYVE/PHD"/>
</dbReference>
<comment type="similarity">
    <text evidence="2">Belongs to the protein-tyrosine phosphatase family. Non-receptor class myotubularin subfamily.</text>
</comment>
<evidence type="ECO:0000259" key="15">
    <source>
        <dbReference type="PROSITE" id="PS50178"/>
    </source>
</evidence>
<dbReference type="SMART" id="SM00064">
    <property type="entry name" value="FYVE"/>
    <property type="match status" value="1"/>
</dbReference>
<feature type="compositionally biased region" description="Low complexity" evidence="14">
    <location>
        <begin position="25"/>
        <end position="38"/>
    </location>
</feature>
<evidence type="ECO:0000259" key="16">
    <source>
        <dbReference type="PROSITE" id="PS51339"/>
    </source>
</evidence>
<dbReference type="PROSITE" id="PS50178">
    <property type="entry name" value="ZF_FYVE"/>
    <property type="match status" value="1"/>
</dbReference>
<evidence type="ECO:0000256" key="7">
    <source>
        <dbReference type="ARBA" id="ARBA00022833"/>
    </source>
</evidence>
<dbReference type="InterPro" id="IPR016130">
    <property type="entry name" value="Tyr_Pase_AS"/>
</dbReference>
<evidence type="ECO:0000256" key="1">
    <source>
        <dbReference type="ARBA" id="ARBA00004370"/>
    </source>
</evidence>
<dbReference type="InterPro" id="IPR017455">
    <property type="entry name" value="Znf_FYVE-rel"/>
</dbReference>
<evidence type="ECO:0000256" key="13">
    <source>
        <dbReference type="PROSITE-ProRule" id="PRU00091"/>
    </source>
</evidence>
<evidence type="ECO:0000256" key="10">
    <source>
        <dbReference type="ARBA" id="ARBA00032571"/>
    </source>
</evidence>
<evidence type="ECO:0000256" key="12">
    <source>
        <dbReference type="PIRSR" id="PIRSR630564-2"/>
    </source>
</evidence>
<dbReference type="InterPro" id="IPR003595">
    <property type="entry name" value="Tyr_Pase_cat"/>
</dbReference>
<evidence type="ECO:0000256" key="11">
    <source>
        <dbReference type="PIRSR" id="PIRSR630564-1"/>
    </source>
</evidence>
<dbReference type="SUPFAM" id="SSF57903">
    <property type="entry name" value="FYVE/PHD zinc finger"/>
    <property type="match status" value="1"/>
</dbReference>
<evidence type="ECO:0000256" key="14">
    <source>
        <dbReference type="SAM" id="MobiDB-lite"/>
    </source>
</evidence>
<accession>A0A8J2WJA8</accession>
<dbReference type="SUPFAM" id="SSF50729">
    <property type="entry name" value="PH domain-like"/>
    <property type="match status" value="1"/>
</dbReference>
<evidence type="ECO:0000256" key="8">
    <source>
        <dbReference type="ARBA" id="ARBA00023098"/>
    </source>
</evidence>
<dbReference type="PANTHER" id="PTHR10807:SF8">
    <property type="entry name" value="PHOSPHATIDYLINOSITOL-3-PHOSPHATE PHOSPHATASE"/>
    <property type="match status" value="1"/>
</dbReference>
<evidence type="ECO:0000256" key="2">
    <source>
        <dbReference type="ARBA" id="ARBA00007471"/>
    </source>
</evidence>
<evidence type="ECO:0000256" key="9">
    <source>
        <dbReference type="ARBA" id="ARBA00023136"/>
    </source>
</evidence>
<dbReference type="CDD" id="cd14532">
    <property type="entry name" value="PTP-MTMR6-like"/>
    <property type="match status" value="1"/>
</dbReference>
<dbReference type="CDD" id="cd13210">
    <property type="entry name" value="PH-GRAM_MTMR6-like"/>
    <property type="match status" value="1"/>
</dbReference>
<gene>
    <name evidence="17" type="ORF">DGAL_LOCUS12547</name>
</gene>
<proteinExistence type="inferred from homology"/>
<evidence type="ECO:0000313" key="17">
    <source>
        <dbReference type="EMBL" id="CAH0109085.1"/>
    </source>
</evidence>
<dbReference type="SMART" id="SM00404">
    <property type="entry name" value="PTPc_motif"/>
    <property type="match status" value="1"/>
</dbReference>
<dbReference type="InterPro" id="IPR029021">
    <property type="entry name" value="Prot-tyrosine_phosphatase-like"/>
</dbReference>
<dbReference type="InterPro" id="IPR048994">
    <property type="entry name" value="PH-GRAM_MTMR6-9"/>
</dbReference>
<feature type="binding site" evidence="12">
    <location>
        <begin position="416"/>
        <end position="417"/>
    </location>
    <ligand>
        <name>substrate</name>
    </ligand>
</feature>
<protein>
    <recommendedName>
        <fullName evidence="3">phosphatidylinositol-3,5-bisphosphate 3-phosphatase</fullName>
        <ecNumber evidence="3">3.1.3.95</ecNumber>
    </recommendedName>
    <alternativeName>
        <fullName evidence="10">Phosphatidylinositol-3,5-bisphosphate 3-phosphatase</fullName>
    </alternativeName>
</protein>
<dbReference type="GO" id="GO:0046856">
    <property type="term" value="P:phosphatidylinositol dephosphorylation"/>
    <property type="evidence" value="ECO:0007669"/>
    <property type="project" value="TreeGrafter"/>
</dbReference>
<keyword evidence="8" id="KW-0443">Lipid metabolism</keyword>
<sequence length="829" mass="93566">MNCATYPWMKLAHSATIPCVSQMLSSNGNSNSSPSSSGTAGGGSGGGGEHDSIDRPSSCFYQETKPNQGATGPDGQLNRSLSFDGRRKVWARVEAHWARVTLDRSVPSTGHSLVKYEPQGGTSEQPFYQRIRSWLTSHPQTQTYQQSPVMTKIENVRMLDRYNNRKPSTGTLYLTATHLIFVDPDAKKETWVLLMHVATVQKLPLSTVGAPLQIRCKTFLSVTFVLPRERECHDLYTSLMQMSQPFHIEDLYCFHYTSSLEEIPRTAGWTFFDLETEFQRMGVPNANWAMTNLNKDYQLCDTYPQCLFVPTSVSTIVLVGSASFRSKGRLPVLTYLHKNQAALCRCSQPLSGFSARCVEDEQLLNGIVQANPNAKFMYVVDTRPRINAMANRAAGKGYENENFYENIKFQFCGIENIHVMRSSLSKLLEACELKTPSMAAFINGIQSSGWLRHIHAILDTSLLVARSLQEGVNVLVHCSDGWDRTAQVCSLAQVLLDPYYRTLQGFQSLIEKDWLSFGHKFTDRCGYLQSDAKETAPVFTQLVDCMWQLQRAYPSAFQFSERLLLHLHDHVYSSQYGTFVGNCEKDRLDLKLSDRTYSLWGNIASHLDEFLNPLYKSEAYPDLLEPNLTPSNILFWRGLYCRFESGVHPRESIADVLLANRDHSTSLEMHIAHLQKRITSMKALLDVSTPVTDNRLADEDDDEQLGLRLKKSMQVVDDHPLSTSKSVDSVFSDGPGIDNTITSSYQLRREIDSVSIDWRSLRNIKECVCSTPFDHSSKKSHCWRCGEVFCTRCLDKQTPLPGHATHRPVPVCRSCYREVRLSSSSITST</sequence>
<comment type="subcellular location">
    <subcellularLocation>
        <location evidence="1">Membrane</location>
    </subcellularLocation>
</comment>
<keyword evidence="9" id="KW-0472">Membrane</keyword>
<dbReference type="EC" id="3.1.3.95" evidence="3"/>
<keyword evidence="7" id="KW-0862">Zinc</keyword>
<feature type="region of interest" description="Disordered" evidence="14">
    <location>
        <begin position="25"/>
        <end position="80"/>
    </location>
</feature>
<dbReference type="Pfam" id="PF06602">
    <property type="entry name" value="Myotub-related"/>
    <property type="match status" value="1"/>
</dbReference>
<keyword evidence="5 13" id="KW-0863">Zinc-finger</keyword>
<evidence type="ECO:0000256" key="3">
    <source>
        <dbReference type="ARBA" id="ARBA00012903"/>
    </source>
</evidence>
<dbReference type="InterPro" id="IPR010569">
    <property type="entry name" value="Myotubularin-like_Pase_dom"/>
</dbReference>
<dbReference type="Gene3D" id="2.30.29.30">
    <property type="entry name" value="Pleckstrin-homology domain (PH domain)/Phosphotyrosine-binding domain (PTB)"/>
    <property type="match status" value="1"/>
</dbReference>
<dbReference type="InterPro" id="IPR030564">
    <property type="entry name" value="Myotubularin"/>
</dbReference>
<keyword evidence="18" id="KW-1185">Reference proteome</keyword>
<dbReference type="Pfam" id="PF21098">
    <property type="entry name" value="PH-GRAM_MTMR6-like"/>
    <property type="match status" value="1"/>
</dbReference>
<feature type="compositionally biased region" description="Polar residues" evidence="14">
    <location>
        <begin position="59"/>
        <end position="70"/>
    </location>
</feature>
<dbReference type="InterPro" id="IPR000306">
    <property type="entry name" value="Znf_FYVE"/>
</dbReference>
<dbReference type="SUPFAM" id="SSF52799">
    <property type="entry name" value="(Phosphotyrosine protein) phosphatases II"/>
    <property type="match status" value="1"/>
</dbReference>
<evidence type="ECO:0000256" key="4">
    <source>
        <dbReference type="ARBA" id="ARBA00022723"/>
    </source>
</evidence>
<evidence type="ECO:0000313" key="18">
    <source>
        <dbReference type="Proteomes" id="UP000789390"/>
    </source>
</evidence>
<dbReference type="CDD" id="cd15738">
    <property type="entry name" value="FYVE_MTMR_unchar"/>
    <property type="match status" value="1"/>
</dbReference>
<dbReference type="GO" id="GO:0008270">
    <property type="term" value="F:zinc ion binding"/>
    <property type="evidence" value="ECO:0007669"/>
    <property type="project" value="UniProtKB-KW"/>
</dbReference>
<feature type="domain" description="Myotubularin phosphatase" evidence="16">
    <location>
        <begin position="268"/>
        <end position="640"/>
    </location>
</feature>
<dbReference type="AlphaFoldDB" id="A0A8J2WJA8"/>
<dbReference type="InterPro" id="IPR011993">
    <property type="entry name" value="PH-like_dom_sf"/>
</dbReference>
<keyword evidence="6" id="KW-0378">Hydrolase</keyword>
<comment type="caution">
    <text evidence="17">The sequence shown here is derived from an EMBL/GenBank/DDBJ whole genome shotgun (WGS) entry which is preliminary data.</text>
</comment>
<dbReference type="InterPro" id="IPR011011">
    <property type="entry name" value="Znf_FYVE_PHD"/>
</dbReference>
<dbReference type="FunFam" id="2.30.29.30:FF:000135">
    <property type="entry name" value="Myotubularin related protein 6"/>
    <property type="match status" value="1"/>
</dbReference>
<dbReference type="PROSITE" id="PS00383">
    <property type="entry name" value="TYR_PHOSPHATASE_1"/>
    <property type="match status" value="1"/>
</dbReference>
<dbReference type="Pfam" id="PF01363">
    <property type="entry name" value="FYVE"/>
    <property type="match status" value="1"/>
</dbReference>
<dbReference type="GO" id="GO:0004438">
    <property type="term" value="F:phosphatidylinositol-3-phosphate phosphatase activity"/>
    <property type="evidence" value="ECO:0007669"/>
    <property type="project" value="TreeGrafter"/>
</dbReference>
<dbReference type="GO" id="GO:0005737">
    <property type="term" value="C:cytoplasm"/>
    <property type="evidence" value="ECO:0007669"/>
    <property type="project" value="TreeGrafter"/>
</dbReference>
<evidence type="ECO:0000256" key="6">
    <source>
        <dbReference type="ARBA" id="ARBA00022801"/>
    </source>
</evidence>